<protein>
    <submittedName>
        <fullName evidence="2">Uncharacterized protein</fullName>
    </submittedName>
</protein>
<dbReference type="GeneID" id="36291891"/>
<dbReference type="OrthoDB" id="4586300at2759"/>
<evidence type="ECO:0000313" key="2">
    <source>
        <dbReference type="EMBL" id="OAF54673.1"/>
    </source>
</evidence>
<feature type="compositionally biased region" description="Polar residues" evidence="1">
    <location>
        <begin position="405"/>
        <end position="420"/>
    </location>
</feature>
<feature type="region of interest" description="Disordered" evidence="1">
    <location>
        <begin position="470"/>
        <end position="520"/>
    </location>
</feature>
<evidence type="ECO:0000256" key="1">
    <source>
        <dbReference type="SAM" id="MobiDB-lite"/>
    </source>
</evidence>
<gene>
    <name evidence="2" type="ORF">VC83_08852</name>
</gene>
<organism evidence="2">
    <name type="scientific">Pseudogymnoascus destructans</name>
    <dbReference type="NCBI Taxonomy" id="655981"/>
    <lineage>
        <taxon>Eukaryota</taxon>
        <taxon>Fungi</taxon>
        <taxon>Dikarya</taxon>
        <taxon>Ascomycota</taxon>
        <taxon>Pezizomycotina</taxon>
        <taxon>Leotiomycetes</taxon>
        <taxon>Thelebolales</taxon>
        <taxon>Thelebolaceae</taxon>
        <taxon>Pseudogymnoascus</taxon>
    </lineage>
</organism>
<dbReference type="VEuPathDB" id="FungiDB:GMDG_01069"/>
<name>A0A177A0Q1_9PEZI</name>
<dbReference type="AlphaFoldDB" id="A0A177A0Q1"/>
<feature type="region of interest" description="Disordered" evidence="1">
    <location>
        <begin position="57"/>
        <end position="89"/>
    </location>
</feature>
<dbReference type="Proteomes" id="UP000077154">
    <property type="component" value="Unassembled WGS sequence"/>
</dbReference>
<feature type="compositionally biased region" description="Basic and acidic residues" evidence="1">
    <location>
        <begin position="491"/>
        <end position="513"/>
    </location>
</feature>
<feature type="compositionally biased region" description="Polar residues" evidence="1">
    <location>
        <begin position="427"/>
        <end position="450"/>
    </location>
</feature>
<dbReference type="RefSeq" id="XP_024319977.1">
    <property type="nucleotide sequence ID" value="XM_024472395.1"/>
</dbReference>
<reference evidence="2" key="1">
    <citation type="submission" date="2016-03" db="EMBL/GenBank/DDBJ databases">
        <title>Updated assembly of Pseudogymnoascus destructans, the fungus causing white-nose syndrome of bats.</title>
        <authorList>
            <person name="Palmer J.M."/>
            <person name="Drees K.P."/>
            <person name="Foster J.T."/>
            <person name="Lindner D.L."/>
        </authorList>
    </citation>
    <scope>NUCLEOTIDE SEQUENCE [LARGE SCALE GENOMIC DNA]</scope>
    <source>
        <strain evidence="2">20631-21</strain>
    </source>
</reference>
<proteinExistence type="predicted"/>
<dbReference type="EMBL" id="KV441417">
    <property type="protein sequence ID" value="OAF54673.1"/>
    <property type="molecule type" value="Genomic_DNA"/>
</dbReference>
<dbReference type="eggNOG" id="ENOG502SEIT">
    <property type="taxonomic scope" value="Eukaryota"/>
</dbReference>
<sequence>MPSYSPRDDGVSDCANSTENPFVRFRNIVDNHVGSVLQGIIGLPTILSRAPNSDNGRWAGLEGDSHRTQGDSRWQNPQSGAAGNTPEEEVEIPVKKFQSPGGNDAFGPSHHDEDDYDLFSAFDDYMIDRVKRSTKGHPWLELQPGDKFRWRYESSAHGVQEGMQQRLHACLIDARTTRGGVEPSAFPHKSVVPYLLFSSYSPLNLTDMPPVRPNDDPWGWDKDQFTYCDAFEDLLRDSAGKPMRDISGTPLERMIDSIHKIKPDWPGSRYGLFPGAVTKMSLADMGMMWMGSLVDENILQEDPMSVQVHFNPWFGEIRTMTASPIAMLLRTFQSHIHEYGLSQSHLEETEQDMYDRFFAPGSEPAGDGKRVGGIVHQLLARLESEGQGIRDVFAGADTRKRSEVSEQPPSNTAHVKSSRASGLGSPTEATSTSVPSSERVVSSLTSTTQHTDADGTVRTTIVIEKRFEDGRKSVSETSHVQAPSGGKQVRRTGDVGRVDGEPGKDNDRGESGKKGGWFWN</sequence>
<feature type="compositionally biased region" description="Polar residues" evidence="1">
    <location>
        <begin position="71"/>
        <end position="82"/>
    </location>
</feature>
<accession>A0A177A0Q1</accession>
<feature type="region of interest" description="Disordered" evidence="1">
    <location>
        <begin position="398"/>
        <end position="457"/>
    </location>
</feature>